<evidence type="ECO:0000313" key="3">
    <source>
        <dbReference type="EMBL" id="MFA1538019.1"/>
    </source>
</evidence>
<keyword evidence="2" id="KW-0472">Membrane</keyword>
<keyword evidence="2" id="KW-1133">Transmembrane helix</keyword>
<protein>
    <submittedName>
        <fullName evidence="3">Uncharacterized protein</fullName>
    </submittedName>
</protein>
<keyword evidence="2" id="KW-0812">Transmembrane</keyword>
<proteinExistence type="predicted"/>
<reference evidence="3 4" key="1">
    <citation type="submission" date="2023-11" db="EMBL/GenBank/DDBJ databases">
        <title>Actinomadura monticuli sp. nov., isolated from volcanic ash.</title>
        <authorList>
            <person name="Lee S.D."/>
            <person name="Yang H."/>
            <person name="Kim I.S."/>
        </authorList>
    </citation>
    <scope>NUCLEOTIDE SEQUENCE [LARGE SCALE GENOMIC DNA]</scope>
    <source>
        <strain evidence="3 4">DLS-62</strain>
    </source>
</reference>
<dbReference type="Proteomes" id="UP001569963">
    <property type="component" value="Unassembled WGS sequence"/>
</dbReference>
<evidence type="ECO:0000256" key="1">
    <source>
        <dbReference type="SAM" id="MobiDB-lite"/>
    </source>
</evidence>
<organism evidence="3 4">
    <name type="scientific">Actinomadura monticuli</name>
    <dbReference type="NCBI Taxonomy" id="3097367"/>
    <lineage>
        <taxon>Bacteria</taxon>
        <taxon>Bacillati</taxon>
        <taxon>Actinomycetota</taxon>
        <taxon>Actinomycetes</taxon>
        <taxon>Streptosporangiales</taxon>
        <taxon>Thermomonosporaceae</taxon>
        <taxon>Actinomadura</taxon>
    </lineage>
</organism>
<evidence type="ECO:0000313" key="4">
    <source>
        <dbReference type="Proteomes" id="UP001569963"/>
    </source>
</evidence>
<feature type="transmembrane region" description="Helical" evidence="2">
    <location>
        <begin position="88"/>
        <end position="110"/>
    </location>
</feature>
<keyword evidence="4" id="KW-1185">Reference proteome</keyword>
<dbReference type="EMBL" id="JAXCEI010000001">
    <property type="protein sequence ID" value="MFA1538019.1"/>
    <property type="molecule type" value="Genomic_DNA"/>
</dbReference>
<feature type="region of interest" description="Disordered" evidence="1">
    <location>
        <begin position="20"/>
        <end position="39"/>
    </location>
</feature>
<accession>A0ABV4Q4D9</accession>
<dbReference type="RefSeq" id="WP_371947344.1">
    <property type="nucleotide sequence ID" value="NZ_JAXCEI010000001.1"/>
</dbReference>
<feature type="transmembrane region" description="Helical" evidence="2">
    <location>
        <begin position="54"/>
        <end position="73"/>
    </location>
</feature>
<evidence type="ECO:0000256" key="2">
    <source>
        <dbReference type="SAM" id="Phobius"/>
    </source>
</evidence>
<name>A0ABV4Q4D9_9ACTN</name>
<sequence length="111" mass="11535">MSPIWCAFAVAERGWLLSAPQDGESPSVKIPDPPPDAPPGLDQKMETLLAWGKWGVLICGVAGLFICAGQMAIGRKNRSTFAADGATGIPWVLGGLSLAATAAPIVGVFFR</sequence>
<comment type="caution">
    <text evidence="3">The sequence shown here is derived from an EMBL/GenBank/DDBJ whole genome shotgun (WGS) entry which is preliminary data.</text>
</comment>
<gene>
    <name evidence="3" type="ORF">SM611_03680</name>
</gene>